<feature type="domain" description="DUF7793" evidence="1">
    <location>
        <begin position="19"/>
        <end position="129"/>
    </location>
</feature>
<dbReference type="Gene3D" id="3.40.970.30">
    <property type="entry name" value="yp_829618.1 like domains"/>
    <property type="match status" value="1"/>
</dbReference>
<dbReference type="RefSeq" id="WP_144332396.1">
    <property type="nucleotide sequence ID" value="NZ_VLPL01000003.1"/>
</dbReference>
<reference evidence="2 3" key="1">
    <citation type="submission" date="2019-07" db="EMBL/GenBank/DDBJ databases">
        <authorList>
            <person name="Huq M.A."/>
        </authorList>
    </citation>
    <scope>NUCLEOTIDE SEQUENCE [LARGE SCALE GENOMIC DNA]</scope>
    <source>
        <strain evidence="2 3">MAH-3</strain>
    </source>
</reference>
<dbReference type="InterPro" id="IPR056695">
    <property type="entry name" value="DUF7793"/>
</dbReference>
<evidence type="ECO:0000313" key="2">
    <source>
        <dbReference type="EMBL" id="TSJ45439.1"/>
    </source>
</evidence>
<gene>
    <name evidence="2" type="ORF">FO442_06705</name>
</gene>
<protein>
    <recommendedName>
        <fullName evidence="1">DUF7793 domain-containing protein</fullName>
    </recommendedName>
</protein>
<accession>A0A556N093</accession>
<dbReference type="OrthoDB" id="957652at2"/>
<dbReference type="EMBL" id="VLPL01000003">
    <property type="protein sequence ID" value="TSJ45439.1"/>
    <property type="molecule type" value="Genomic_DNA"/>
</dbReference>
<keyword evidence="3" id="KW-1185">Reference proteome</keyword>
<proteinExistence type="predicted"/>
<organism evidence="2 3">
    <name type="scientific">Fluviicola chungangensis</name>
    <dbReference type="NCBI Taxonomy" id="2597671"/>
    <lineage>
        <taxon>Bacteria</taxon>
        <taxon>Pseudomonadati</taxon>
        <taxon>Bacteroidota</taxon>
        <taxon>Flavobacteriia</taxon>
        <taxon>Flavobacteriales</taxon>
        <taxon>Crocinitomicaceae</taxon>
        <taxon>Fluviicola</taxon>
    </lineage>
</organism>
<dbReference type="AlphaFoldDB" id="A0A556N093"/>
<sequence length="131" mass="14651">MNIPESAHNLTCYFTWMGEDGIARTKVKKGSEVKLEHAQENSVVVNSFYTSTKFPLLIDARGIKSMEREARAFFTANGRNTNTLAFGIIIDSSVSKVVGNFFLGINKPVVPTKLFSNEEQAIEWLNKFKAT</sequence>
<dbReference type="Proteomes" id="UP000316008">
    <property type="component" value="Unassembled WGS sequence"/>
</dbReference>
<comment type="caution">
    <text evidence="2">The sequence shown here is derived from an EMBL/GenBank/DDBJ whole genome shotgun (WGS) entry which is preliminary data.</text>
</comment>
<name>A0A556N093_9FLAO</name>
<dbReference type="Gene3D" id="3.40.1680.10">
    <property type="entry name" value="yp_829618.1 domain like"/>
    <property type="match status" value="1"/>
</dbReference>
<evidence type="ECO:0000259" key="1">
    <source>
        <dbReference type="Pfam" id="PF25056"/>
    </source>
</evidence>
<dbReference type="Pfam" id="PF25056">
    <property type="entry name" value="DUF7793"/>
    <property type="match status" value="1"/>
</dbReference>
<evidence type="ECO:0000313" key="3">
    <source>
        <dbReference type="Proteomes" id="UP000316008"/>
    </source>
</evidence>